<dbReference type="RefSeq" id="WP_295690408.1">
    <property type="nucleotide sequence ID" value="NZ_BAABGL010000035.1"/>
</dbReference>
<keyword evidence="3" id="KW-0175">Coiled coil</keyword>
<reference evidence="7" key="1">
    <citation type="journal article" date="2019" name="Int. J. Syst. Evol. Microbiol.">
        <title>The Global Catalogue of Microorganisms (GCM) 10K type strain sequencing project: providing services to taxonomists for standard genome sequencing and annotation.</title>
        <authorList>
            <consortium name="The Broad Institute Genomics Platform"/>
            <consortium name="The Broad Institute Genome Sequencing Center for Infectious Disease"/>
            <person name="Wu L."/>
            <person name="Ma J."/>
        </authorList>
    </citation>
    <scope>NUCLEOTIDE SEQUENCE [LARGE SCALE GENOMIC DNA]</scope>
    <source>
        <strain evidence="7">JCM 17808</strain>
    </source>
</reference>
<keyword evidence="7" id="KW-1185">Reference proteome</keyword>
<comment type="caution">
    <text evidence="6">The sequence shown here is derived from an EMBL/GenBank/DDBJ whole genome shotgun (WGS) entry which is preliminary data.</text>
</comment>
<evidence type="ECO:0000256" key="5">
    <source>
        <dbReference type="SAM" id="MobiDB-lite"/>
    </source>
</evidence>
<evidence type="ECO:0000313" key="6">
    <source>
        <dbReference type="EMBL" id="GAA4395372.1"/>
    </source>
</evidence>
<evidence type="ECO:0000256" key="4">
    <source>
        <dbReference type="ARBA" id="ARBA00023172"/>
    </source>
</evidence>
<dbReference type="Pfam" id="PF02646">
    <property type="entry name" value="RmuC"/>
    <property type="match status" value="1"/>
</dbReference>
<comment type="function">
    <text evidence="1">Involved in DNA recombination.</text>
</comment>
<name>A0ABP8JSL9_9MICO</name>
<evidence type="ECO:0000256" key="2">
    <source>
        <dbReference type="ARBA" id="ARBA00009840"/>
    </source>
</evidence>
<accession>A0ABP8JSL9</accession>
<dbReference type="PANTHER" id="PTHR30563">
    <property type="entry name" value="DNA RECOMBINATION PROTEIN RMUC"/>
    <property type="match status" value="1"/>
</dbReference>
<dbReference type="InterPro" id="IPR003798">
    <property type="entry name" value="DNA_recombination_RmuC"/>
</dbReference>
<dbReference type="EMBL" id="BAABGL010000035">
    <property type="protein sequence ID" value="GAA4395372.1"/>
    <property type="molecule type" value="Genomic_DNA"/>
</dbReference>
<protein>
    <submittedName>
        <fullName evidence="6">DNA recombination protein RmuC</fullName>
    </submittedName>
</protein>
<evidence type="ECO:0000256" key="3">
    <source>
        <dbReference type="ARBA" id="ARBA00023054"/>
    </source>
</evidence>
<comment type="similarity">
    <text evidence="2">Belongs to the RmuC family.</text>
</comment>
<evidence type="ECO:0000256" key="1">
    <source>
        <dbReference type="ARBA" id="ARBA00003416"/>
    </source>
</evidence>
<feature type="region of interest" description="Disordered" evidence="5">
    <location>
        <begin position="368"/>
        <end position="394"/>
    </location>
</feature>
<gene>
    <name evidence="6" type="ORF">GCM10023167_25650</name>
</gene>
<sequence>MNITALLITAVLFLLVGAALGWLIGAARTRSGYVGQLAEARTAQRLLTDRTAALEADARLATELTSAVGPLAAGVKSLHTEVGRHDRERIEQITRLSTQIAALTEQNQRLQESTGRLSTALHSTVARGSWGEVQLRRIVEYSGMLPHVDFDTQVSVSRAGDGTRGSRPDLVVHIPGGGTIVVDAKTPLSARLRSGEEAPAQGAGDDHARALLRHVDQLASKEYWALFDTAPEFVVCFVPTDGLLSEAAAAYPQLIDRALAKNVVLASPSTLLVLLKTVALNWRQHEISTSAKEVMRLGRELYERTGLLSERLTRLGGSLDKAVAEYNGFIGSFESRFLVTARKFPATGVVQDELAAFDQLDGQTRGISAAELASPPELREGGPSRGGGDARRSA</sequence>
<evidence type="ECO:0000313" key="7">
    <source>
        <dbReference type="Proteomes" id="UP001500642"/>
    </source>
</evidence>
<proteinExistence type="inferred from homology"/>
<feature type="compositionally biased region" description="Basic and acidic residues" evidence="5">
    <location>
        <begin position="377"/>
        <end position="394"/>
    </location>
</feature>
<organism evidence="6 7">
    <name type="scientific">Brevibacterium pityocampae</name>
    <dbReference type="NCBI Taxonomy" id="506594"/>
    <lineage>
        <taxon>Bacteria</taxon>
        <taxon>Bacillati</taxon>
        <taxon>Actinomycetota</taxon>
        <taxon>Actinomycetes</taxon>
        <taxon>Micrococcales</taxon>
        <taxon>Brevibacteriaceae</taxon>
        <taxon>Brevibacterium</taxon>
    </lineage>
</organism>
<keyword evidence="4" id="KW-0233">DNA recombination</keyword>
<dbReference type="Proteomes" id="UP001500642">
    <property type="component" value="Unassembled WGS sequence"/>
</dbReference>
<dbReference type="PANTHER" id="PTHR30563:SF0">
    <property type="entry name" value="DNA RECOMBINATION PROTEIN RMUC"/>
    <property type="match status" value="1"/>
</dbReference>